<dbReference type="AlphaFoldDB" id="A0A482WQ69"/>
<dbReference type="Proteomes" id="UP000291343">
    <property type="component" value="Unassembled WGS sequence"/>
</dbReference>
<name>A0A482WQ69_LAOST</name>
<dbReference type="InParanoid" id="A0A482WQ69"/>
<feature type="non-terminal residue" evidence="1">
    <location>
        <position position="49"/>
    </location>
</feature>
<dbReference type="EMBL" id="QKKF02027689">
    <property type="protein sequence ID" value="RZF35727.1"/>
    <property type="molecule type" value="Genomic_DNA"/>
</dbReference>
<feature type="non-terminal residue" evidence="1">
    <location>
        <position position="1"/>
    </location>
</feature>
<protein>
    <submittedName>
        <fullName evidence="1">Uncharacterized protein</fullName>
    </submittedName>
</protein>
<organism evidence="1 2">
    <name type="scientific">Laodelphax striatellus</name>
    <name type="common">Small brown planthopper</name>
    <name type="synonym">Delphax striatella</name>
    <dbReference type="NCBI Taxonomy" id="195883"/>
    <lineage>
        <taxon>Eukaryota</taxon>
        <taxon>Metazoa</taxon>
        <taxon>Ecdysozoa</taxon>
        <taxon>Arthropoda</taxon>
        <taxon>Hexapoda</taxon>
        <taxon>Insecta</taxon>
        <taxon>Pterygota</taxon>
        <taxon>Neoptera</taxon>
        <taxon>Paraneoptera</taxon>
        <taxon>Hemiptera</taxon>
        <taxon>Auchenorrhyncha</taxon>
        <taxon>Fulgoroidea</taxon>
        <taxon>Delphacidae</taxon>
        <taxon>Criomorphinae</taxon>
        <taxon>Laodelphax</taxon>
    </lineage>
</organism>
<proteinExistence type="predicted"/>
<gene>
    <name evidence="1" type="ORF">LSTR_LSTR009595</name>
</gene>
<evidence type="ECO:0000313" key="2">
    <source>
        <dbReference type="Proteomes" id="UP000291343"/>
    </source>
</evidence>
<sequence length="49" mass="5290">RHRCDTTNRDGRLCCSSKEVESCSSTDGRLCVAADSSSIMLGSVCRKHA</sequence>
<evidence type="ECO:0000313" key="1">
    <source>
        <dbReference type="EMBL" id="RZF35727.1"/>
    </source>
</evidence>
<comment type="caution">
    <text evidence="1">The sequence shown here is derived from an EMBL/GenBank/DDBJ whole genome shotgun (WGS) entry which is preliminary data.</text>
</comment>
<reference evidence="1 2" key="1">
    <citation type="journal article" date="2017" name="Gigascience">
        <title>Genome sequence of the small brown planthopper, Laodelphax striatellus.</title>
        <authorList>
            <person name="Zhu J."/>
            <person name="Jiang F."/>
            <person name="Wang X."/>
            <person name="Yang P."/>
            <person name="Bao Y."/>
            <person name="Zhao W."/>
            <person name="Wang W."/>
            <person name="Lu H."/>
            <person name="Wang Q."/>
            <person name="Cui N."/>
            <person name="Li J."/>
            <person name="Chen X."/>
            <person name="Luo L."/>
            <person name="Yu J."/>
            <person name="Kang L."/>
            <person name="Cui F."/>
        </authorList>
    </citation>
    <scope>NUCLEOTIDE SEQUENCE [LARGE SCALE GENOMIC DNA]</scope>
    <source>
        <strain evidence="1">Lst14</strain>
    </source>
</reference>
<keyword evidence="2" id="KW-1185">Reference proteome</keyword>
<accession>A0A482WQ69</accession>